<dbReference type="GO" id="GO:0009228">
    <property type="term" value="P:thiamine biosynthetic process"/>
    <property type="evidence" value="ECO:0007669"/>
    <property type="project" value="InterPro"/>
</dbReference>
<dbReference type="OrthoDB" id="9815602at2"/>
<dbReference type="EMBL" id="FUYX01000020">
    <property type="protein sequence ID" value="SKC14854.1"/>
    <property type="molecule type" value="Genomic_DNA"/>
</dbReference>
<dbReference type="InterPro" id="IPR015168">
    <property type="entry name" value="SsuA/THI5"/>
</dbReference>
<dbReference type="PROSITE" id="PS51318">
    <property type="entry name" value="TAT"/>
    <property type="match status" value="1"/>
</dbReference>
<dbReference type="Proteomes" id="UP000051562">
    <property type="component" value="Unassembled WGS sequence"/>
</dbReference>
<dbReference type="RefSeq" id="WP_055730915.1">
    <property type="nucleotide sequence ID" value="NZ_FUYX01000020.1"/>
</dbReference>
<evidence type="ECO:0000313" key="4">
    <source>
        <dbReference type="Proteomes" id="UP000051562"/>
    </source>
</evidence>
<evidence type="ECO:0000313" key="5">
    <source>
        <dbReference type="Proteomes" id="UP000190130"/>
    </source>
</evidence>
<dbReference type="Pfam" id="PF09084">
    <property type="entry name" value="NMT1"/>
    <property type="match status" value="1"/>
</dbReference>
<dbReference type="AlphaFoldDB" id="A0A0Q3KDC4"/>
<dbReference type="InterPro" id="IPR006311">
    <property type="entry name" value="TAT_signal"/>
</dbReference>
<proteinExistence type="predicted"/>
<dbReference type="InterPro" id="IPR027939">
    <property type="entry name" value="NMT1/THI5"/>
</dbReference>
<gene>
    <name evidence="2" type="ORF">ARD30_25000</name>
    <name evidence="3" type="ORF">SAMN05660750_04781</name>
</gene>
<feature type="domain" description="SsuA/THI5-like" evidence="1">
    <location>
        <begin position="56"/>
        <end position="269"/>
    </location>
</feature>
<keyword evidence="4" id="KW-1185">Reference proteome</keyword>
<dbReference type="SUPFAM" id="SSF53850">
    <property type="entry name" value="Periplasmic binding protein-like II"/>
    <property type="match status" value="1"/>
</dbReference>
<dbReference type="STRING" id="53254.SAMN05660750_04781"/>
<protein>
    <submittedName>
        <fullName evidence="2">ABC transporter substrate-binding protein</fullName>
    </submittedName>
    <submittedName>
        <fullName evidence="3">NitT/TauT family transport system substrate-binding protein</fullName>
    </submittedName>
</protein>
<reference evidence="2 4" key="1">
    <citation type="submission" date="2015-10" db="EMBL/GenBank/DDBJ databases">
        <title>Draft genome of Bosea thiooxidans.</title>
        <authorList>
            <person name="Wang X."/>
        </authorList>
    </citation>
    <scope>NUCLEOTIDE SEQUENCE [LARGE SCALE GENOMIC DNA]</scope>
    <source>
        <strain evidence="2 4">CGMCC 9174</strain>
    </source>
</reference>
<dbReference type="PANTHER" id="PTHR31528">
    <property type="entry name" value="4-AMINO-5-HYDROXYMETHYL-2-METHYLPYRIMIDINE PHOSPHATE SYNTHASE THI11-RELATED"/>
    <property type="match status" value="1"/>
</dbReference>
<dbReference type="EMBL" id="LMAR01000093">
    <property type="protein sequence ID" value="KQK27779.1"/>
    <property type="molecule type" value="Genomic_DNA"/>
</dbReference>
<dbReference type="Proteomes" id="UP000190130">
    <property type="component" value="Unassembled WGS sequence"/>
</dbReference>
<dbReference type="Gene3D" id="3.40.190.10">
    <property type="entry name" value="Periplasmic binding protein-like II"/>
    <property type="match status" value="2"/>
</dbReference>
<accession>A0A0Q3KDC4</accession>
<sequence length="353" mass="37961">MPIVPPRTAATLSRRAVGRLLLGAATLGAASGGRARAQGNTAIRFALDWRLEGPSAPFLIAQEKGYFGVEGLDVTIEAGNGARAMVQRMGAGQLDAGFGDVNALIRYRDENPSADLKAVMMVYDRPAFAVIGRKSRGITAEPASLEGKKIGAPAGDVSFAQWPLFKTLNKIDDSKIKLETVGFPVREPMLASGEIDAAFGFGASSYVSLKARGVPTDDIVLMWMADHGLELYGSTVMIGPKLLTERPEAVRGLVRAIMRGIRDAIVNPTFAAQLVVRRNEATQAEIERERLDMVIAQNMLTPHVKAHGFGGIDQERWGRALDQLALAAPFRDKARAGDAFSDAYLPPAGERMF</sequence>
<name>A0A0Q3KDC4_9HYPH</name>
<reference evidence="3 5" key="2">
    <citation type="submission" date="2017-02" db="EMBL/GenBank/DDBJ databases">
        <authorList>
            <person name="Peterson S.W."/>
        </authorList>
    </citation>
    <scope>NUCLEOTIDE SEQUENCE [LARGE SCALE GENOMIC DNA]</scope>
    <source>
        <strain evidence="3 5">DSM 9653</strain>
    </source>
</reference>
<evidence type="ECO:0000313" key="3">
    <source>
        <dbReference type="EMBL" id="SKC14854.1"/>
    </source>
</evidence>
<evidence type="ECO:0000259" key="1">
    <source>
        <dbReference type="Pfam" id="PF09084"/>
    </source>
</evidence>
<organism evidence="2 4">
    <name type="scientific">Bosea thiooxidans</name>
    <dbReference type="NCBI Taxonomy" id="53254"/>
    <lineage>
        <taxon>Bacteria</taxon>
        <taxon>Pseudomonadati</taxon>
        <taxon>Pseudomonadota</taxon>
        <taxon>Alphaproteobacteria</taxon>
        <taxon>Hyphomicrobiales</taxon>
        <taxon>Boseaceae</taxon>
        <taxon>Bosea</taxon>
    </lineage>
</organism>
<evidence type="ECO:0000313" key="2">
    <source>
        <dbReference type="EMBL" id="KQK27779.1"/>
    </source>
</evidence>
<dbReference type="PANTHER" id="PTHR31528:SF15">
    <property type="entry name" value="RIBOFLAVIN-BINDING PROTEIN RIBY"/>
    <property type="match status" value="1"/>
</dbReference>